<dbReference type="PANTHER" id="PTHR42781:SF4">
    <property type="entry name" value="SPERMIDINE_PUTRESCINE IMPORT ATP-BINDING PROTEIN POTA"/>
    <property type="match status" value="1"/>
</dbReference>
<keyword evidence="6" id="KW-0408">Iron</keyword>
<gene>
    <name evidence="11" type="ORF">BHD05_02665</name>
</gene>
<feature type="domain" description="ABC transporter" evidence="10">
    <location>
        <begin position="5"/>
        <end position="237"/>
    </location>
</feature>
<dbReference type="Gene3D" id="3.40.50.300">
    <property type="entry name" value="P-loop containing nucleotide triphosphate hydrolases"/>
    <property type="match status" value="1"/>
</dbReference>
<dbReference type="OrthoDB" id="9802264at2"/>
<dbReference type="GO" id="GO:0016020">
    <property type="term" value="C:membrane"/>
    <property type="evidence" value="ECO:0007669"/>
    <property type="project" value="InterPro"/>
</dbReference>
<evidence type="ECO:0000259" key="10">
    <source>
        <dbReference type="PROSITE" id="PS50893"/>
    </source>
</evidence>
<dbReference type="SMART" id="SM00382">
    <property type="entry name" value="AAA"/>
    <property type="match status" value="1"/>
</dbReference>
<keyword evidence="1" id="KW-0813">Transport</keyword>
<dbReference type="GO" id="GO:0015418">
    <property type="term" value="F:ABC-type quaternary ammonium compound transporting activity"/>
    <property type="evidence" value="ECO:0007669"/>
    <property type="project" value="UniProtKB-EC"/>
</dbReference>
<dbReference type="InterPro" id="IPR003439">
    <property type="entry name" value="ABC_transporter-like_ATP-bd"/>
</dbReference>
<protein>
    <recommendedName>
        <fullName evidence="9">ABC-type quaternary amine transporter</fullName>
        <ecNumber evidence="9">7.6.2.9</ecNumber>
    </recommendedName>
</protein>
<keyword evidence="5" id="KW-0067">ATP-binding</keyword>
<dbReference type="SUPFAM" id="SSF52540">
    <property type="entry name" value="P-loop containing nucleoside triphosphate hydrolases"/>
    <property type="match status" value="1"/>
</dbReference>
<dbReference type="EMBL" id="CP017146">
    <property type="protein sequence ID" value="QHO68703.1"/>
    <property type="molecule type" value="Genomic_DNA"/>
</dbReference>
<dbReference type="PROSITE" id="PS50893">
    <property type="entry name" value="ABC_TRANSPORTER_2"/>
    <property type="match status" value="1"/>
</dbReference>
<name>A0A7L5AED6_9MICO</name>
<dbReference type="PANTHER" id="PTHR42781">
    <property type="entry name" value="SPERMIDINE/PUTRESCINE IMPORT ATP-BINDING PROTEIN POTA"/>
    <property type="match status" value="1"/>
</dbReference>
<keyword evidence="3" id="KW-0410">Iron transport</keyword>
<dbReference type="AlphaFoldDB" id="A0A7L5AED6"/>
<evidence type="ECO:0000313" key="12">
    <source>
        <dbReference type="Proteomes" id="UP000464507"/>
    </source>
</evidence>
<evidence type="ECO:0000256" key="9">
    <source>
        <dbReference type="ARBA" id="ARBA00066388"/>
    </source>
</evidence>
<evidence type="ECO:0000256" key="8">
    <source>
        <dbReference type="ARBA" id="ARBA00023136"/>
    </source>
</evidence>
<evidence type="ECO:0000256" key="3">
    <source>
        <dbReference type="ARBA" id="ARBA00022496"/>
    </source>
</evidence>
<dbReference type="CDD" id="cd03259">
    <property type="entry name" value="ABC_Carb_Solutes_like"/>
    <property type="match status" value="1"/>
</dbReference>
<reference evidence="11 12" key="1">
    <citation type="submission" date="2016-09" db="EMBL/GenBank/DDBJ databases">
        <title>Complete genome sequence of microbes from the polar regions.</title>
        <authorList>
            <person name="Liao L."/>
            <person name="Chen B."/>
        </authorList>
    </citation>
    <scope>NUCLEOTIDE SEQUENCE [LARGE SCALE GENOMIC DNA]</scope>
    <source>
        <strain evidence="11 12">ZS314</strain>
    </source>
</reference>
<dbReference type="InterPro" id="IPR050093">
    <property type="entry name" value="ABC_SmlMolc_Importer"/>
</dbReference>
<keyword evidence="8" id="KW-0472">Membrane</keyword>
<keyword evidence="7" id="KW-0406">Ion transport</keyword>
<dbReference type="RefSeq" id="WP_161885058.1">
    <property type="nucleotide sequence ID" value="NZ_CP017146.1"/>
</dbReference>
<proteinExistence type="predicted"/>
<evidence type="ECO:0000256" key="6">
    <source>
        <dbReference type="ARBA" id="ARBA00023004"/>
    </source>
</evidence>
<dbReference type="GO" id="GO:0016887">
    <property type="term" value="F:ATP hydrolysis activity"/>
    <property type="evidence" value="ECO:0007669"/>
    <property type="project" value="InterPro"/>
</dbReference>
<evidence type="ECO:0000256" key="1">
    <source>
        <dbReference type="ARBA" id="ARBA00022448"/>
    </source>
</evidence>
<keyword evidence="2" id="KW-1003">Cell membrane</keyword>
<dbReference type="EC" id="7.6.2.9" evidence="9"/>
<accession>A0A7L5AED6</accession>
<dbReference type="InterPro" id="IPR003593">
    <property type="entry name" value="AAA+_ATPase"/>
</dbReference>
<evidence type="ECO:0000256" key="7">
    <source>
        <dbReference type="ARBA" id="ARBA00023065"/>
    </source>
</evidence>
<dbReference type="GO" id="GO:0005524">
    <property type="term" value="F:ATP binding"/>
    <property type="evidence" value="ECO:0007669"/>
    <property type="project" value="UniProtKB-KW"/>
</dbReference>
<dbReference type="Proteomes" id="UP000464507">
    <property type="component" value="Chromosome"/>
</dbReference>
<dbReference type="GO" id="GO:0015408">
    <property type="term" value="F:ABC-type ferric iron transporter activity"/>
    <property type="evidence" value="ECO:0007669"/>
    <property type="project" value="InterPro"/>
</dbReference>
<evidence type="ECO:0000256" key="4">
    <source>
        <dbReference type="ARBA" id="ARBA00022741"/>
    </source>
</evidence>
<keyword evidence="12" id="KW-1185">Reference proteome</keyword>
<dbReference type="InterPro" id="IPR027417">
    <property type="entry name" value="P-loop_NTPase"/>
</dbReference>
<keyword evidence="4" id="KW-0547">Nucleotide-binding</keyword>
<dbReference type="InterPro" id="IPR015853">
    <property type="entry name" value="ABC_transpr_FbpC"/>
</dbReference>
<evidence type="ECO:0000256" key="2">
    <source>
        <dbReference type="ARBA" id="ARBA00022475"/>
    </source>
</evidence>
<dbReference type="FunFam" id="3.40.50.300:FF:000425">
    <property type="entry name" value="Probable ABC transporter, ATP-binding subunit"/>
    <property type="match status" value="1"/>
</dbReference>
<dbReference type="Pfam" id="PF00005">
    <property type="entry name" value="ABC_tran"/>
    <property type="match status" value="1"/>
</dbReference>
<evidence type="ECO:0000313" key="11">
    <source>
        <dbReference type="EMBL" id="QHO68703.1"/>
    </source>
</evidence>
<sequence length="371" mass="38417">MTSHLLLDGVSKRFSNDHAPALDAVTLDVAAGSCTAILGPSGSGKSTILRVMAGLDPVTSGQVLVDGVDVAGLAPERRGMGMVFQRPLLFPHLSVLDNVAFADRVSGVPRAVARVNAELYLDMVQLGGYGRRSVRELSGGQEQRVAIARALAARPRVLLLDEPFSALDPELRSDMHALIDDIRSALSPTIVLVTHDRDEASAVADRIAVLHEGELLQHDTVDGVYTRPASLRVARLMGGLNEVPGIIVDGAHVSALGRVRLDAGRDVSDGPATLVVRQEAVGVRALGGDAFGADAFGRDAAAGDVVGKVTGIRHLGPRRLLTIRFGAAGAEGAAGTADVELNAELPPGQGVAVGSRVAVTLPPAAVSTVRA</sequence>
<organism evidence="11 12">
    <name type="scientific">Marisediminicola antarctica</name>
    <dbReference type="NCBI Taxonomy" id="674079"/>
    <lineage>
        <taxon>Bacteria</taxon>
        <taxon>Bacillati</taxon>
        <taxon>Actinomycetota</taxon>
        <taxon>Actinomycetes</taxon>
        <taxon>Micrococcales</taxon>
        <taxon>Microbacteriaceae</taxon>
        <taxon>Marisediminicola</taxon>
    </lineage>
</organism>
<evidence type="ECO:0000256" key="5">
    <source>
        <dbReference type="ARBA" id="ARBA00022840"/>
    </source>
</evidence>
<dbReference type="KEGG" id="mant:BHD05_02665"/>